<dbReference type="EMBL" id="JAATHJ010000013">
    <property type="protein sequence ID" value="NJP37896.1"/>
    <property type="molecule type" value="Genomic_DNA"/>
</dbReference>
<feature type="coiled-coil region" evidence="4">
    <location>
        <begin position="378"/>
        <end position="547"/>
    </location>
</feature>
<name>A0A969TVD7_9BACI</name>
<dbReference type="Gene3D" id="1.10.287.1490">
    <property type="match status" value="2"/>
</dbReference>
<keyword evidence="4" id="KW-0175">Coiled coil</keyword>
<evidence type="ECO:0000256" key="3">
    <source>
        <dbReference type="ARBA" id="ARBA00013368"/>
    </source>
</evidence>
<dbReference type="PANTHER" id="PTHR32114:SF2">
    <property type="entry name" value="ABC TRANSPORTER ABCH.3"/>
    <property type="match status" value="1"/>
</dbReference>
<dbReference type="RefSeq" id="WP_168006856.1">
    <property type="nucleotide sequence ID" value="NZ_JAATHJ010000013.1"/>
</dbReference>
<keyword evidence="6" id="KW-1185">Reference proteome</keyword>
<comment type="caution">
    <text evidence="5">The sequence shown here is derived from an EMBL/GenBank/DDBJ whole genome shotgun (WGS) entry which is preliminary data.</text>
</comment>
<comment type="subunit">
    <text evidence="2">Heterodimer of SbcC and SbcD.</text>
</comment>
<evidence type="ECO:0000256" key="4">
    <source>
        <dbReference type="SAM" id="Coils"/>
    </source>
</evidence>
<gene>
    <name evidence="5" type="ORF">HCN83_09890</name>
</gene>
<reference evidence="5 6" key="1">
    <citation type="submission" date="2020-03" db="EMBL/GenBank/DDBJ databases">
        <title>Assessment of the enzymatic potential of alkaline-tolerant lipase obtained from Bacillus luteus H11 (technogenic soil) for the bioremediation of saline soils contaminated with petroleum substances.</title>
        <authorList>
            <person name="Kalwasinska A."/>
        </authorList>
    </citation>
    <scope>NUCLEOTIDE SEQUENCE [LARGE SCALE GENOMIC DNA]</scope>
    <source>
        <strain evidence="5 6">H11</strain>
    </source>
</reference>
<dbReference type="AlphaFoldDB" id="A0A969TVD7"/>
<evidence type="ECO:0000313" key="6">
    <source>
        <dbReference type="Proteomes" id="UP000752012"/>
    </source>
</evidence>
<dbReference type="Proteomes" id="UP000752012">
    <property type="component" value="Unassembled WGS sequence"/>
</dbReference>
<protein>
    <recommendedName>
        <fullName evidence="3">Nuclease SbcCD subunit C</fullName>
    </recommendedName>
</protein>
<dbReference type="InterPro" id="IPR027417">
    <property type="entry name" value="P-loop_NTPase"/>
</dbReference>
<dbReference type="PANTHER" id="PTHR32114">
    <property type="entry name" value="ABC TRANSPORTER ABCH.3"/>
    <property type="match status" value="1"/>
</dbReference>
<feature type="coiled-coil region" evidence="4">
    <location>
        <begin position="237"/>
        <end position="351"/>
    </location>
</feature>
<evidence type="ECO:0000313" key="5">
    <source>
        <dbReference type="EMBL" id="NJP37896.1"/>
    </source>
</evidence>
<dbReference type="SUPFAM" id="SSF52540">
    <property type="entry name" value="P-loop containing nucleoside triphosphate hydrolases"/>
    <property type="match status" value="1"/>
</dbReference>
<evidence type="ECO:0000256" key="1">
    <source>
        <dbReference type="ARBA" id="ARBA00006930"/>
    </source>
</evidence>
<proteinExistence type="inferred from homology"/>
<accession>A0A969TVD7</accession>
<dbReference type="Gene3D" id="3.40.50.300">
    <property type="entry name" value="P-loop containing nucleotide triphosphate hydrolases"/>
    <property type="match status" value="1"/>
</dbReference>
<organism evidence="5 6">
    <name type="scientific">Alkalicoccus luteus</name>
    <dbReference type="NCBI Taxonomy" id="1237094"/>
    <lineage>
        <taxon>Bacteria</taxon>
        <taxon>Bacillati</taxon>
        <taxon>Bacillota</taxon>
        <taxon>Bacilli</taxon>
        <taxon>Bacillales</taxon>
        <taxon>Bacillaceae</taxon>
        <taxon>Alkalicoccus</taxon>
    </lineage>
</organism>
<comment type="similarity">
    <text evidence="1">Belongs to the SMC family. SbcC subfamily.</text>
</comment>
<evidence type="ECO:0000256" key="2">
    <source>
        <dbReference type="ARBA" id="ARBA00011322"/>
    </source>
</evidence>
<sequence>MKQIKLMELHLRNFKGIKDFKLIANGDNVRVFGDNATGKTSLFDATMWLLFDKDSNNRKDFQLKTVDADGNERHKLEHEVSAIFHVDDEALSLKKVFKEKWTKKRGSLTSSFEGHTTDFEIDEVPVKAKDFKQKISEIVDEDVFKLVTNQAYFNEALKPTQKRDILMEITGGVSQEEILASDKELQVIADDIQKHGPSDYMAIIKKKQKLINDQIKSLPVRIDEISRSLPDLDGVDREEIELELQAIGQDIETKEEEISRLKSGGEAAEKQKQRVELQTELLELKSQHEQTVQESTKSLRADYYQAQSKRDQLENDFRMKKNQYDSKVQEAESIQTKMERLRKQWAEVNNREFTEEFTPHNKDTCPTCNQSLPAEEVAAAHEKALQAFEQRKAEFNQRKSEELEQISASGKAMKAELEEVQEQIEKLYADLGDLNDTVDKLAHQVDHLQAKLKEAESQSPKVEDTEEYQQLQSQITELENQISELKKSAAAAINKAKQEHQQLKASYRAEEEKLSGFKQQEKSLARIKELEQEEEKLAREYEAWEQKLFLVEKYIRAKVNLLESRINEKFKMARFKLFETQINEGVKEICETLYEGVPYSKGLNNAARINVGLDIISTLSEHYQFAAPIFVDNAEAVTRLIDIDAQVISLIVSEGDSELRLETAKQKEAV</sequence>